<keyword evidence="5" id="KW-1185">Reference proteome</keyword>
<keyword evidence="2" id="KW-0812">Transmembrane</keyword>
<dbReference type="PANTHER" id="PTHR43592:SF15">
    <property type="entry name" value="CAAX AMINO TERMINAL PROTEASE FAMILY PROTEIN"/>
    <property type="match status" value="1"/>
</dbReference>
<dbReference type="EMBL" id="BNBI01000013">
    <property type="protein sequence ID" value="GHF22755.1"/>
    <property type="molecule type" value="Genomic_DNA"/>
</dbReference>
<feature type="transmembrane region" description="Helical" evidence="2">
    <location>
        <begin position="39"/>
        <end position="60"/>
    </location>
</feature>
<keyword evidence="2" id="KW-0472">Membrane</keyword>
<evidence type="ECO:0000313" key="5">
    <source>
        <dbReference type="Proteomes" id="UP000630718"/>
    </source>
</evidence>
<feature type="transmembrane region" description="Helical" evidence="2">
    <location>
        <begin position="123"/>
        <end position="145"/>
    </location>
</feature>
<evidence type="ECO:0000256" key="2">
    <source>
        <dbReference type="SAM" id="Phobius"/>
    </source>
</evidence>
<evidence type="ECO:0000313" key="4">
    <source>
        <dbReference type="EMBL" id="GHF22755.1"/>
    </source>
</evidence>
<feature type="transmembrane region" description="Helical" evidence="2">
    <location>
        <begin position="86"/>
        <end position="103"/>
    </location>
</feature>
<gene>
    <name evidence="4" type="ORF">GCM10018772_55500</name>
</gene>
<keyword evidence="2" id="KW-1133">Transmembrane helix</keyword>
<comment type="caution">
    <text evidence="4">The sequence shown here is derived from an EMBL/GenBank/DDBJ whole genome shotgun (WGS) entry which is preliminary data.</text>
</comment>
<dbReference type="GO" id="GO:0004175">
    <property type="term" value="F:endopeptidase activity"/>
    <property type="evidence" value="ECO:0007669"/>
    <property type="project" value="UniProtKB-ARBA"/>
</dbReference>
<feature type="compositionally biased region" description="Low complexity" evidence="1">
    <location>
        <begin position="340"/>
        <end position="369"/>
    </location>
</feature>
<reference evidence="4" key="1">
    <citation type="journal article" date="2014" name="Int. J. Syst. Evol. Microbiol.">
        <title>Complete genome sequence of Corynebacterium casei LMG S-19264T (=DSM 44701T), isolated from a smear-ripened cheese.</title>
        <authorList>
            <consortium name="US DOE Joint Genome Institute (JGI-PGF)"/>
            <person name="Walter F."/>
            <person name="Albersmeier A."/>
            <person name="Kalinowski J."/>
            <person name="Ruckert C."/>
        </authorList>
    </citation>
    <scope>NUCLEOTIDE SEQUENCE</scope>
    <source>
        <strain evidence="4">JCM 4477</strain>
    </source>
</reference>
<dbReference type="GO" id="GO:0006508">
    <property type="term" value="P:proteolysis"/>
    <property type="evidence" value="ECO:0007669"/>
    <property type="project" value="UniProtKB-KW"/>
</dbReference>
<dbReference type="PANTHER" id="PTHR43592">
    <property type="entry name" value="CAAX AMINO TERMINAL PROTEASE"/>
    <property type="match status" value="1"/>
</dbReference>
<feature type="transmembrane region" description="Helical" evidence="2">
    <location>
        <begin position="188"/>
        <end position="214"/>
    </location>
</feature>
<name>A0A919E7R5_9ACTN</name>
<feature type="domain" description="CAAX prenyl protease 2/Lysostaphin resistance protein A-like" evidence="3">
    <location>
        <begin position="166"/>
        <end position="256"/>
    </location>
</feature>
<dbReference type="AlphaFoldDB" id="A0A919E7R5"/>
<feature type="transmembrane region" description="Helical" evidence="2">
    <location>
        <begin position="281"/>
        <end position="300"/>
    </location>
</feature>
<dbReference type="Proteomes" id="UP000630718">
    <property type="component" value="Unassembled WGS sequence"/>
</dbReference>
<accession>A0A919E7R5</accession>
<evidence type="ECO:0000256" key="1">
    <source>
        <dbReference type="SAM" id="MobiDB-lite"/>
    </source>
</evidence>
<dbReference type="InterPro" id="IPR003675">
    <property type="entry name" value="Rce1/LyrA-like_dom"/>
</dbReference>
<organism evidence="4 5">
    <name type="scientific">Streptomyces fumanus</name>
    <dbReference type="NCBI Taxonomy" id="67302"/>
    <lineage>
        <taxon>Bacteria</taxon>
        <taxon>Bacillati</taxon>
        <taxon>Actinomycetota</taxon>
        <taxon>Actinomycetes</taxon>
        <taxon>Kitasatosporales</taxon>
        <taxon>Streptomycetaceae</taxon>
        <taxon>Streptomyces</taxon>
    </lineage>
</organism>
<proteinExistence type="predicted"/>
<feature type="compositionally biased region" description="Basic and acidic residues" evidence="1">
    <location>
        <begin position="374"/>
        <end position="383"/>
    </location>
</feature>
<feature type="region of interest" description="Disordered" evidence="1">
    <location>
        <begin position="308"/>
        <end position="383"/>
    </location>
</feature>
<sequence length="383" mass="39972">MLVYMITPTAPPAPAPSLPYHRLARITGRHRWWRPVPGLLLVLGGWTLAVGSVDTVTYAVGKASGRPELPDGSIDFGPLPNTVRDLSFIALMLPLVLLATRWVGRRPAGTVSSVAGRLRWGWLARCLAVAVPPVALLAVASVLLPGADAEPSAPAEWVGLPAFLASLAVLAVSVPFQAAAEEYVFRGWLMQTVGGFLRSPWVAVLPQAALFAAAHGWGTPWGFVDLLVFGLVTGWLTIRTGGLEAAVALHALNNLMGFGLSAAVVGGLASDETAADLPWQLALADTVMVLLYAAAVLWLARRTPPQRLATPAPEAPVFPAHPYGARTVPRNPAPGAHPCPAGTYPPASAGPYGAAPAPAPDDGSTPPAGHLAAHHRDTRPPSR</sequence>
<dbReference type="Pfam" id="PF02517">
    <property type="entry name" value="Rce1-like"/>
    <property type="match status" value="1"/>
</dbReference>
<protein>
    <submittedName>
        <fullName evidence="4">CAAX amino protease</fullName>
    </submittedName>
</protein>
<reference evidence="4" key="2">
    <citation type="submission" date="2020-09" db="EMBL/GenBank/DDBJ databases">
        <authorList>
            <person name="Sun Q."/>
            <person name="Ohkuma M."/>
        </authorList>
    </citation>
    <scope>NUCLEOTIDE SEQUENCE</scope>
    <source>
        <strain evidence="4">JCM 4477</strain>
    </source>
</reference>
<feature type="transmembrane region" description="Helical" evidence="2">
    <location>
        <begin position="220"/>
        <end position="238"/>
    </location>
</feature>
<feature type="transmembrane region" description="Helical" evidence="2">
    <location>
        <begin position="157"/>
        <end position="176"/>
    </location>
</feature>
<evidence type="ECO:0000259" key="3">
    <source>
        <dbReference type="Pfam" id="PF02517"/>
    </source>
</evidence>
<dbReference type="GO" id="GO:0080120">
    <property type="term" value="P:CAAX-box protein maturation"/>
    <property type="evidence" value="ECO:0007669"/>
    <property type="project" value="UniProtKB-ARBA"/>
</dbReference>
<keyword evidence="4" id="KW-0645">Protease</keyword>
<feature type="transmembrane region" description="Helical" evidence="2">
    <location>
        <begin position="245"/>
        <end position="269"/>
    </location>
</feature>
<keyword evidence="4" id="KW-0378">Hydrolase</keyword>